<evidence type="ECO:0000256" key="2">
    <source>
        <dbReference type="ARBA" id="ARBA00023082"/>
    </source>
</evidence>
<reference evidence="6 7" key="1">
    <citation type="submission" date="2019-02" db="EMBL/GenBank/DDBJ databases">
        <title>Deep-cultivation of Planctomycetes and their phenomic and genomic characterization uncovers novel biology.</title>
        <authorList>
            <person name="Wiegand S."/>
            <person name="Jogler M."/>
            <person name="Boedeker C."/>
            <person name="Pinto D."/>
            <person name="Vollmers J."/>
            <person name="Rivas-Marin E."/>
            <person name="Kohn T."/>
            <person name="Peeters S.H."/>
            <person name="Heuer A."/>
            <person name="Rast P."/>
            <person name="Oberbeckmann S."/>
            <person name="Bunk B."/>
            <person name="Jeske O."/>
            <person name="Meyerdierks A."/>
            <person name="Storesund J.E."/>
            <person name="Kallscheuer N."/>
            <person name="Luecker S."/>
            <person name="Lage O.M."/>
            <person name="Pohl T."/>
            <person name="Merkel B.J."/>
            <person name="Hornburger P."/>
            <person name="Mueller R.-W."/>
            <person name="Bruemmer F."/>
            <person name="Labrenz M."/>
            <person name="Spormann A.M."/>
            <person name="Op den Camp H."/>
            <person name="Overmann J."/>
            <person name="Amann R."/>
            <person name="Jetten M.S.M."/>
            <person name="Mascher T."/>
            <person name="Medema M.H."/>
            <person name="Devos D.P."/>
            <person name="Kaster A.-K."/>
            <person name="Ovreas L."/>
            <person name="Rohde M."/>
            <person name="Galperin M.Y."/>
            <person name="Jogler C."/>
        </authorList>
    </citation>
    <scope>NUCLEOTIDE SEQUENCE [LARGE SCALE GENOMIC DNA]</scope>
    <source>
        <strain evidence="6 7">Pla110</strain>
    </source>
</reference>
<organism evidence="6 7">
    <name type="scientific">Polystyrenella longa</name>
    <dbReference type="NCBI Taxonomy" id="2528007"/>
    <lineage>
        <taxon>Bacteria</taxon>
        <taxon>Pseudomonadati</taxon>
        <taxon>Planctomycetota</taxon>
        <taxon>Planctomycetia</taxon>
        <taxon>Planctomycetales</taxon>
        <taxon>Planctomycetaceae</taxon>
        <taxon>Polystyrenella</taxon>
    </lineage>
</organism>
<sequence length="224" mass="26193">MKDSRRESVLIYRPPHHLKVVMNIPETRASLILRLSDKTDVEAWDEFVTIYQPLVYRLALKKGFQDADAHELVQEVHLAVSRAVDRWEPISGGPRFRDWLFQIARNLMINFMTRRKYKPWATGSPQIEALLNEHADPHGEESRLFDLEFRREVFQWAACQVEENVQPSTWQAFWMSSVEDIPIPEVAERLQMTVGAVYIARSRVIGRIRNHAHKYAEVNDRSNG</sequence>
<evidence type="ECO:0000313" key="7">
    <source>
        <dbReference type="Proteomes" id="UP000317178"/>
    </source>
</evidence>
<dbReference type="GO" id="GO:0006352">
    <property type="term" value="P:DNA-templated transcription initiation"/>
    <property type="evidence" value="ECO:0007669"/>
    <property type="project" value="InterPro"/>
</dbReference>
<evidence type="ECO:0000256" key="3">
    <source>
        <dbReference type="ARBA" id="ARBA00023125"/>
    </source>
</evidence>
<dbReference type="KEGG" id="plon:Pla110_23550"/>
<dbReference type="AlphaFoldDB" id="A0A518CN48"/>
<evidence type="ECO:0000259" key="5">
    <source>
        <dbReference type="Pfam" id="PF04542"/>
    </source>
</evidence>
<keyword evidence="7" id="KW-1185">Reference proteome</keyword>
<gene>
    <name evidence="6" type="primary">sigE_6</name>
    <name evidence="6" type="ORF">Pla110_23550</name>
</gene>
<dbReference type="NCBIfam" id="TIGR02937">
    <property type="entry name" value="sigma70-ECF"/>
    <property type="match status" value="1"/>
</dbReference>
<proteinExistence type="predicted"/>
<dbReference type="Pfam" id="PF04542">
    <property type="entry name" value="Sigma70_r2"/>
    <property type="match status" value="1"/>
</dbReference>
<dbReference type="InterPro" id="IPR013325">
    <property type="entry name" value="RNA_pol_sigma_r2"/>
</dbReference>
<dbReference type="InterPro" id="IPR014284">
    <property type="entry name" value="RNA_pol_sigma-70_dom"/>
</dbReference>
<keyword evidence="4" id="KW-0804">Transcription</keyword>
<dbReference type="Proteomes" id="UP000317178">
    <property type="component" value="Chromosome"/>
</dbReference>
<evidence type="ECO:0000313" key="6">
    <source>
        <dbReference type="EMBL" id="QDU80624.1"/>
    </source>
</evidence>
<dbReference type="Gene3D" id="1.10.1740.10">
    <property type="match status" value="1"/>
</dbReference>
<accession>A0A518CN48</accession>
<evidence type="ECO:0000256" key="1">
    <source>
        <dbReference type="ARBA" id="ARBA00023015"/>
    </source>
</evidence>
<feature type="domain" description="RNA polymerase sigma-70 region 2" evidence="5">
    <location>
        <begin position="48"/>
        <end position="116"/>
    </location>
</feature>
<name>A0A518CN48_9PLAN</name>
<dbReference type="SUPFAM" id="SSF88946">
    <property type="entry name" value="Sigma2 domain of RNA polymerase sigma factors"/>
    <property type="match status" value="1"/>
</dbReference>
<dbReference type="PANTHER" id="PTHR43133:SF8">
    <property type="entry name" value="RNA POLYMERASE SIGMA FACTOR HI_1459-RELATED"/>
    <property type="match status" value="1"/>
</dbReference>
<protein>
    <submittedName>
        <fullName evidence="6">ECF RNA polymerase sigma factor SigE</fullName>
    </submittedName>
</protein>
<keyword evidence="2" id="KW-0731">Sigma factor</keyword>
<dbReference type="GO" id="GO:0016987">
    <property type="term" value="F:sigma factor activity"/>
    <property type="evidence" value="ECO:0007669"/>
    <property type="project" value="UniProtKB-KW"/>
</dbReference>
<dbReference type="EMBL" id="CP036281">
    <property type="protein sequence ID" value="QDU80624.1"/>
    <property type="molecule type" value="Genomic_DNA"/>
</dbReference>
<keyword evidence="3" id="KW-0238">DNA-binding</keyword>
<dbReference type="InterPro" id="IPR039425">
    <property type="entry name" value="RNA_pol_sigma-70-like"/>
</dbReference>
<keyword evidence="1" id="KW-0805">Transcription regulation</keyword>
<dbReference type="InterPro" id="IPR007627">
    <property type="entry name" value="RNA_pol_sigma70_r2"/>
</dbReference>
<evidence type="ECO:0000256" key="4">
    <source>
        <dbReference type="ARBA" id="ARBA00023163"/>
    </source>
</evidence>
<dbReference type="OrthoDB" id="258490at2"/>
<dbReference type="PANTHER" id="PTHR43133">
    <property type="entry name" value="RNA POLYMERASE ECF-TYPE SIGMA FACTO"/>
    <property type="match status" value="1"/>
</dbReference>
<dbReference type="GO" id="GO:0003677">
    <property type="term" value="F:DNA binding"/>
    <property type="evidence" value="ECO:0007669"/>
    <property type="project" value="UniProtKB-KW"/>
</dbReference>